<comment type="similarity">
    <text evidence="2">Belongs to the short-chain dehydrogenases/reductases (SDR) family.</text>
</comment>
<evidence type="ECO:0000313" key="8">
    <source>
        <dbReference type="Proteomes" id="UP000466931"/>
    </source>
</evidence>
<dbReference type="PANTHER" id="PTHR42879:SF6">
    <property type="entry name" value="NADPH-DEPENDENT REDUCTASE BACG"/>
    <property type="match status" value="1"/>
</dbReference>
<evidence type="ECO:0000256" key="1">
    <source>
        <dbReference type="ARBA" id="ARBA00004191"/>
    </source>
</evidence>
<evidence type="ECO:0000256" key="2">
    <source>
        <dbReference type="ARBA" id="ARBA00006484"/>
    </source>
</evidence>
<dbReference type="InterPro" id="IPR036291">
    <property type="entry name" value="NAD(P)-bd_dom_sf"/>
</dbReference>
<dbReference type="PANTHER" id="PTHR42879">
    <property type="entry name" value="3-OXOACYL-(ACYL-CARRIER-PROTEIN) REDUCTASE"/>
    <property type="match status" value="1"/>
</dbReference>
<protein>
    <recommendedName>
        <fullName evidence="5">3-oxoacyl-[acyl-carrier-protein] reductase MabA</fullName>
    </recommendedName>
</protein>
<sequence length="265" mass="27756">MDLGLEGATAVVVGGTRGMGRASAQSLADDGARVGVIARSAAQLDEVLEDLGRRGSPEPFGVSADVTDPDQIDAAFREVGECFGGQVNILVNAVGPSTRGGFDALTDEQWHEAIELGAMSMVRCVRAALPLLRSAEWARIVNFSASSTKRQGESLVAYTAAKSMIASVSKNLSLSLAREEILVNVISPGSVASEGLRGWARTVGVDGDDPYRLMAAISEHFGHPAHLPRTGLPEEIGPVVAFLASRRNSYMTGANVNVDGGTDFC</sequence>
<evidence type="ECO:0000256" key="3">
    <source>
        <dbReference type="ARBA" id="ARBA00022512"/>
    </source>
</evidence>
<reference evidence="7" key="2">
    <citation type="submission" date="2020-02" db="EMBL/GenBank/DDBJ databases">
        <authorList>
            <person name="Matsumoto Y."/>
            <person name="Motooka D."/>
            <person name="Nakamura S."/>
        </authorList>
    </citation>
    <scope>NUCLEOTIDE SEQUENCE</scope>
    <source>
        <strain evidence="7">JCM 13671</strain>
    </source>
</reference>
<evidence type="ECO:0000313" key="7">
    <source>
        <dbReference type="EMBL" id="BBZ31638.1"/>
    </source>
</evidence>
<accession>A0A7I7XQY6</accession>
<dbReference type="AlphaFoldDB" id="A0A7I7XQY6"/>
<organism evidence="7 8">
    <name type="scientific">Mycolicibacterium confluentis</name>
    <dbReference type="NCBI Taxonomy" id="28047"/>
    <lineage>
        <taxon>Bacteria</taxon>
        <taxon>Bacillati</taxon>
        <taxon>Actinomycetota</taxon>
        <taxon>Actinomycetes</taxon>
        <taxon>Mycobacteriales</taxon>
        <taxon>Mycobacteriaceae</taxon>
        <taxon>Mycolicibacterium</taxon>
    </lineage>
</organism>
<dbReference type="RefSeq" id="WP_085153460.1">
    <property type="nucleotide sequence ID" value="NZ_AP022612.1"/>
</dbReference>
<comment type="subcellular location">
    <subcellularLocation>
        <location evidence="1">Secreted</location>
        <location evidence="1">Cell wall</location>
    </subcellularLocation>
</comment>
<dbReference type="FunFam" id="3.40.50.720:FF:000084">
    <property type="entry name" value="Short-chain dehydrogenase reductase"/>
    <property type="match status" value="1"/>
</dbReference>
<keyword evidence="3" id="KW-0964">Secreted</keyword>
<proteinExistence type="inferred from homology"/>
<reference evidence="7" key="1">
    <citation type="journal article" date="2019" name="Emerg. Microbes Infect.">
        <title>Comprehensive subspecies identification of 175 nontuberculous mycobacteria species based on 7547 genomic profiles.</title>
        <authorList>
            <person name="Matsumoto Y."/>
            <person name="Kinjo T."/>
            <person name="Motooka D."/>
            <person name="Nabeya D."/>
            <person name="Jung N."/>
            <person name="Uechi K."/>
            <person name="Horii T."/>
            <person name="Iida T."/>
            <person name="Fujita J."/>
            <person name="Nakamura S."/>
        </authorList>
    </citation>
    <scope>NUCLEOTIDE SEQUENCE [LARGE SCALE GENOMIC DNA]</scope>
    <source>
        <strain evidence="7">JCM 13671</strain>
    </source>
</reference>
<dbReference type="OrthoDB" id="3676637at2"/>
<name>A0A7I7XQY6_9MYCO</name>
<dbReference type="InterPro" id="IPR002347">
    <property type="entry name" value="SDR_fam"/>
</dbReference>
<evidence type="ECO:0000256" key="5">
    <source>
        <dbReference type="ARBA" id="ARBA00040781"/>
    </source>
</evidence>
<dbReference type="PRINTS" id="PR00081">
    <property type="entry name" value="GDHRDH"/>
</dbReference>
<comment type="catalytic activity">
    <reaction evidence="6">
        <text>a (3R)-hydroxyacyl-[ACP] + NADP(+) = a 3-oxoacyl-[ACP] + NADPH + H(+)</text>
        <dbReference type="Rhea" id="RHEA:17397"/>
        <dbReference type="Rhea" id="RHEA-COMP:9916"/>
        <dbReference type="Rhea" id="RHEA-COMP:9945"/>
        <dbReference type="ChEBI" id="CHEBI:15378"/>
        <dbReference type="ChEBI" id="CHEBI:57783"/>
        <dbReference type="ChEBI" id="CHEBI:58349"/>
        <dbReference type="ChEBI" id="CHEBI:78776"/>
        <dbReference type="ChEBI" id="CHEBI:78827"/>
        <dbReference type="EC" id="1.1.1.100"/>
    </reaction>
    <physiologicalReaction direction="right-to-left" evidence="6">
        <dbReference type="Rhea" id="RHEA:17399"/>
    </physiologicalReaction>
</comment>
<dbReference type="GO" id="GO:0004316">
    <property type="term" value="F:3-oxoacyl-[acyl-carrier-protein] reductase (NADPH) activity"/>
    <property type="evidence" value="ECO:0007669"/>
    <property type="project" value="UniProtKB-EC"/>
</dbReference>
<evidence type="ECO:0000256" key="4">
    <source>
        <dbReference type="ARBA" id="ARBA00023002"/>
    </source>
</evidence>
<dbReference type="Proteomes" id="UP000466931">
    <property type="component" value="Chromosome"/>
</dbReference>
<keyword evidence="4" id="KW-0560">Oxidoreductase</keyword>
<evidence type="ECO:0000256" key="6">
    <source>
        <dbReference type="ARBA" id="ARBA00047400"/>
    </source>
</evidence>
<dbReference type="SUPFAM" id="SSF51735">
    <property type="entry name" value="NAD(P)-binding Rossmann-fold domains"/>
    <property type="match status" value="1"/>
</dbReference>
<dbReference type="Gene3D" id="3.40.50.720">
    <property type="entry name" value="NAD(P)-binding Rossmann-like Domain"/>
    <property type="match status" value="1"/>
</dbReference>
<keyword evidence="3" id="KW-0134">Cell wall</keyword>
<dbReference type="EMBL" id="AP022612">
    <property type="protein sequence ID" value="BBZ31638.1"/>
    <property type="molecule type" value="Genomic_DNA"/>
</dbReference>
<gene>
    <name evidence="7" type="ORF">MCNF_02430</name>
</gene>
<dbReference type="InterPro" id="IPR050259">
    <property type="entry name" value="SDR"/>
</dbReference>
<dbReference type="Pfam" id="PF13561">
    <property type="entry name" value="adh_short_C2"/>
    <property type="match status" value="1"/>
</dbReference>
<keyword evidence="8" id="KW-1185">Reference proteome</keyword>